<accession>K9XY32</accession>
<keyword evidence="8" id="KW-1185">Reference proteome</keyword>
<reference evidence="8" key="1">
    <citation type="journal article" date="2013" name="Proc. Natl. Acad. Sci. U.S.A.">
        <title>Improving the coverage of the cyanobacterial phylum using diversity-driven genome sequencing.</title>
        <authorList>
            <person name="Shih P.M."/>
            <person name="Wu D."/>
            <person name="Latifi A."/>
            <person name="Axen S.D."/>
            <person name="Fewer D.P."/>
            <person name="Talla E."/>
            <person name="Calteau A."/>
            <person name="Cai F."/>
            <person name="Tandeau de Marsac N."/>
            <person name="Rippka R."/>
            <person name="Herdman M."/>
            <person name="Sivonen K."/>
            <person name="Coursin T."/>
            <person name="Laurent T."/>
            <person name="Goodwin L."/>
            <person name="Nolan M."/>
            <person name="Davenport K.W."/>
            <person name="Han C.S."/>
            <person name="Rubin E.M."/>
            <person name="Eisen J.A."/>
            <person name="Woyke T."/>
            <person name="Gugger M."/>
            <person name="Kerfeld C.A."/>
        </authorList>
    </citation>
    <scope>NUCLEOTIDE SEQUENCE [LARGE SCALE GENOMIC DNA]</scope>
    <source>
        <strain evidence="8">ATCC 29371 / PCC 7437</strain>
    </source>
</reference>
<dbReference type="PANTHER" id="PTHR21716:SF62">
    <property type="entry name" value="TRANSPORT PROTEIN YDBI-RELATED"/>
    <property type="match status" value="1"/>
</dbReference>
<dbReference type="KEGG" id="scs:Sta7437_3961"/>
<evidence type="ECO:0000256" key="6">
    <source>
        <dbReference type="SAM" id="Phobius"/>
    </source>
</evidence>
<evidence type="ECO:0000256" key="4">
    <source>
        <dbReference type="ARBA" id="ARBA00022989"/>
    </source>
</evidence>
<dbReference type="Proteomes" id="UP000010473">
    <property type="component" value="Chromosome"/>
</dbReference>
<feature type="transmembrane region" description="Helical" evidence="6">
    <location>
        <begin position="156"/>
        <end position="175"/>
    </location>
</feature>
<dbReference type="HOGENOM" id="CLU_031275_8_1_3"/>
<proteinExistence type="inferred from homology"/>
<dbReference type="GO" id="GO:0016020">
    <property type="term" value="C:membrane"/>
    <property type="evidence" value="ECO:0007669"/>
    <property type="project" value="UniProtKB-SubCell"/>
</dbReference>
<protein>
    <recommendedName>
        <fullName evidence="9">AI-2E family transporter</fullName>
    </recommendedName>
</protein>
<feature type="transmembrane region" description="Helical" evidence="6">
    <location>
        <begin position="216"/>
        <end position="236"/>
    </location>
</feature>
<keyword evidence="3 6" id="KW-0812">Transmembrane</keyword>
<evidence type="ECO:0000313" key="7">
    <source>
        <dbReference type="EMBL" id="AFZ37443.1"/>
    </source>
</evidence>
<dbReference type="EMBL" id="CP003653">
    <property type="protein sequence ID" value="AFZ37443.1"/>
    <property type="molecule type" value="Genomic_DNA"/>
</dbReference>
<evidence type="ECO:0000313" key="8">
    <source>
        <dbReference type="Proteomes" id="UP000010473"/>
    </source>
</evidence>
<dbReference type="PATRIC" id="fig|111780.3.peg.4110"/>
<feature type="transmembrane region" description="Helical" evidence="6">
    <location>
        <begin position="62"/>
        <end position="82"/>
    </location>
</feature>
<evidence type="ECO:0000256" key="2">
    <source>
        <dbReference type="ARBA" id="ARBA00009773"/>
    </source>
</evidence>
<dbReference type="OrthoDB" id="506451at2"/>
<dbReference type="eggNOG" id="COG0628">
    <property type="taxonomic scope" value="Bacteria"/>
</dbReference>
<evidence type="ECO:0000256" key="3">
    <source>
        <dbReference type="ARBA" id="ARBA00022692"/>
    </source>
</evidence>
<feature type="transmembrane region" description="Helical" evidence="6">
    <location>
        <begin position="242"/>
        <end position="269"/>
    </location>
</feature>
<dbReference type="STRING" id="111780.Sta7437_3961"/>
<comment type="similarity">
    <text evidence="2">Belongs to the autoinducer-2 exporter (AI-2E) (TC 2.A.86) family.</text>
</comment>
<organism evidence="7 8">
    <name type="scientific">Stanieria cyanosphaera (strain ATCC 29371 / PCC 7437)</name>
    <dbReference type="NCBI Taxonomy" id="111780"/>
    <lineage>
        <taxon>Bacteria</taxon>
        <taxon>Bacillati</taxon>
        <taxon>Cyanobacteriota</taxon>
        <taxon>Cyanophyceae</taxon>
        <taxon>Pleurocapsales</taxon>
        <taxon>Dermocarpellaceae</taxon>
        <taxon>Stanieria</taxon>
    </lineage>
</organism>
<keyword evidence="4 6" id="KW-1133">Transmembrane helix</keyword>
<evidence type="ECO:0000256" key="5">
    <source>
        <dbReference type="ARBA" id="ARBA00023136"/>
    </source>
</evidence>
<dbReference type="RefSeq" id="WP_015195102.1">
    <property type="nucleotide sequence ID" value="NC_019748.1"/>
</dbReference>
<dbReference type="AlphaFoldDB" id="K9XY32"/>
<dbReference type="Pfam" id="PF01594">
    <property type="entry name" value="AI-2E_transport"/>
    <property type="match status" value="1"/>
</dbReference>
<dbReference type="PANTHER" id="PTHR21716">
    <property type="entry name" value="TRANSMEMBRANE PROTEIN"/>
    <property type="match status" value="1"/>
</dbReference>
<evidence type="ECO:0000256" key="1">
    <source>
        <dbReference type="ARBA" id="ARBA00004141"/>
    </source>
</evidence>
<feature type="transmembrane region" description="Helical" evidence="6">
    <location>
        <begin position="314"/>
        <end position="340"/>
    </location>
</feature>
<evidence type="ECO:0008006" key="9">
    <source>
        <dbReference type="Google" id="ProtNLM"/>
    </source>
</evidence>
<dbReference type="InterPro" id="IPR002549">
    <property type="entry name" value="AI-2E-like"/>
</dbReference>
<keyword evidence="5 6" id="KW-0472">Membrane</keyword>
<dbReference type="GO" id="GO:0055085">
    <property type="term" value="P:transmembrane transport"/>
    <property type="evidence" value="ECO:0007669"/>
    <property type="project" value="TreeGrafter"/>
</dbReference>
<sequence>MSNQRLTLSLSNVLLLAAVGSLLVLLWQLKNLIVVLMIAIVIAATLAPIIKTAEKLSIPRWLAVILVYLGLIATLTGIGLIIGPTVAQQIENFINRLPSYLEVVRSLLERLALRFGVSEADTPTIINQLFDPQALTAWVISSSQQLLISSYGVTRGIIGSVLGFLLALLFSGYMLSGSNTLLQGIVNLFPYPWDVRLSAQIEPVARRMGGYLQGRILVSAILGVAISLGLGILGLSEFALGLGVIAGFTNLIPFFGPILGAVPALIAAIAQGGWTFLWVFLLFVVIQNVETYVLDPLLVGSSVRVHPLYQLLAVLGGAQVLGILGALIVPPWVAGASVLLENLYTKPKLLKEAKEI</sequence>
<gene>
    <name evidence="7" type="ordered locus">Sta7437_3961</name>
</gene>
<comment type="subcellular location">
    <subcellularLocation>
        <location evidence="1">Membrane</location>
        <topology evidence="1">Multi-pass membrane protein</topology>
    </subcellularLocation>
</comment>
<feature type="transmembrane region" description="Helical" evidence="6">
    <location>
        <begin position="32"/>
        <end position="50"/>
    </location>
</feature>
<name>K9XY32_STAC7</name>
<feature type="transmembrane region" description="Helical" evidence="6">
    <location>
        <begin position="7"/>
        <end position="26"/>
    </location>
</feature>